<dbReference type="AlphaFoldDB" id="A0A1I1Q985"/>
<evidence type="ECO:0000313" key="2">
    <source>
        <dbReference type="EMBL" id="SFD18671.1"/>
    </source>
</evidence>
<feature type="domain" description="ABC transporter" evidence="1">
    <location>
        <begin position="26"/>
        <end position="71"/>
    </location>
</feature>
<dbReference type="STRING" id="728005.SAMN04488059_1273"/>
<evidence type="ECO:0000259" key="1">
    <source>
        <dbReference type="Pfam" id="PF00005"/>
    </source>
</evidence>
<sequence>MAGLNCAVAGLRLDLGGETIIDLPALRIASGTLTVLDGPSGAGKSSLLYLLSGLLLPDFGSLEWADTDLVGLNEPQRDGWRRLMPASSSRIST</sequence>
<evidence type="ECO:0000313" key="3">
    <source>
        <dbReference type="Proteomes" id="UP000182258"/>
    </source>
</evidence>
<dbReference type="RefSeq" id="WP_052952630.1">
    <property type="nucleotide sequence ID" value="NZ_FOMB01000027.1"/>
</dbReference>
<reference evidence="2 3" key="1">
    <citation type="submission" date="2016-10" db="EMBL/GenBank/DDBJ databases">
        <authorList>
            <person name="de Groot N.N."/>
        </authorList>
    </citation>
    <scope>NUCLEOTIDE SEQUENCE [LARGE SCALE GENOMIC DNA]</scope>
    <source>
        <strain evidence="2 3">CGMCC 1.10210</strain>
    </source>
</reference>
<protein>
    <submittedName>
        <fullName evidence="2">ABC transporter</fullName>
    </submittedName>
</protein>
<dbReference type="InterPro" id="IPR003439">
    <property type="entry name" value="ABC_transporter-like_ATP-bd"/>
</dbReference>
<name>A0A1I1Q985_9HYPH</name>
<dbReference type="GO" id="GO:0016887">
    <property type="term" value="F:ATP hydrolysis activity"/>
    <property type="evidence" value="ECO:0007669"/>
    <property type="project" value="InterPro"/>
</dbReference>
<dbReference type="InterPro" id="IPR027417">
    <property type="entry name" value="P-loop_NTPase"/>
</dbReference>
<dbReference type="Proteomes" id="UP000182258">
    <property type="component" value="Unassembled WGS sequence"/>
</dbReference>
<accession>A0A1I1Q985</accession>
<dbReference type="Pfam" id="PF00005">
    <property type="entry name" value="ABC_tran"/>
    <property type="match status" value="1"/>
</dbReference>
<proteinExistence type="predicted"/>
<dbReference type="GO" id="GO:0005524">
    <property type="term" value="F:ATP binding"/>
    <property type="evidence" value="ECO:0007669"/>
    <property type="project" value="InterPro"/>
</dbReference>
<dbReference type="Gene3D" id="3.40.50.300">
    <property type="entry name" value="P-loop containing nucleotide triphosphate hydrolases"/>
    <property type="match status" value="1"/>
</dbReference>
<organism evidence="2 3">
    <name type="scientific">Devosia psychrophila</name>
    <dbReference type="NCBI Taxonomy" id="728005"/>
    <lineage>
        <taxon>Bacteria</taxon>
        <taxon>Pseudomonadati</taxon>
        <taxon>Pseudomonadota</taxon>
        <taxon>Alphaproteobacteria</taxon>
        <taxon>Hyphomicrobiales</taxon>
        <taxon>Devosiaceae</taxon>
        <taxon>Devosia</taxon>
    </lineage>
</organism>
<gene>
    <name evidence="2" type="ORF">SAMN04488059_1273</name>
</gene>
<dbReference type="EMBL" id="FOMB01000027">
    <property type="protein sequence ID" value="SFD18671.1"/>
    <property type="molecule type" value="Genomic_DNA"/>
</dbReference>
<dbReference type="SUPFAM" id="SSF52540">
    <property type="entry name" value="P-loop containing nucleoside triphosphate hydrolases"/>
    <property type="match status" value="1"/>
</dbReference>